<evidence type="ECO:0000313" key="2">
    <source>
        <dbReference type="EMBL" id="KFD71202.1"/>
    </source>
</evidence>
<evidence type="ECO:0000313" key="3">
    <source>
        <dbReference type="Proteomes" id="UP000030764"/>
    </source>
</evidence>
<reference evidence="1 3" key="1">
    <citation type="journal article" date="2014" name="Nat. Genet.">
        <title>Genome and transcriptome of the porcine whipworm Trichuris suis.</title>
        <authorList>
            <person name="Jex A.R."/>
            <person name="Nejsum P."/>
            <person name="Schwarz E.M."/>
            <person name="Hu L."/>
            <person name="Young N.D."/>
            <person name="Hall R.S."/>
            <person name="Korhonen P.K."/>
            <person name="Liao S."/>
            <person name="Thamsborg S."/>
            <person name="Xia J."/>
            <person name="Xu P."/>
            <person name="Wang S."/>
            <person name="Scheerlinck J.P."/>
            <person name="Hofmann A."/>
            <person name="Sternberg P.W."/>
            <person name="Wang J."/>
            <person name="Gasser R.B."/>
        </authorList>
    </citation>
    <scope>NUCLEOTIDE SEQUENCE [LARGE SCALE GENOMIC DNA]</scope>
    <source>
        <strain evidence="2">DCEP-RM93F</strain>
        <strain evidence="1">DCEP-RM93M</strain>
    </source>
</reference>
<keyword evidence="3" id="KW-1185">Reference proteome</keyword>
<accession>A0A085MAC9</accession>
<name>A0A085MAC9_9BILA</name>
<evidence type="ECO:0000313" key="1">
    <source>
        <dbReference type="EMBL" id="KFD54175.1"/>
    </source>
</evidence>
<protein>
    <submittedName>
        <fullName evidence="1">Uncharacterized protein</fullName>
    </submittedName>
</protein>
<dbReference type="Proteomes" id="UP000030758">
    <property type="component" value="Unassembled WGS sequence"/>
</dbReference>
<dbReference type="Proteomes" id="UP000030764">
    <property type="component" value="Unassembled WGS sequence"/>
</dbReference>
<sequence>MTQLCTGEETVFWHWPWNQGGLAKCELFEDKFRVVLSCANSKENKTMEIKSSERKNSLTVGLCPATDEWRNIWEVTVQAMHTLHLIVIELKQEMRDRSPAFRKTRVIRKAYRLPLVYDIDTLNATYSRDEAAVIVEARRRSI</sequence>
<organism evidence="1 3">
    <name type="scientific">Trichuris suis</name>
    <name type="common">pig whipworm</name>
    <dbReference type="NCBI Taxonomy" id="68888"/>
    <lineage>
        <taxon>Eukaryota</taxon>
        <taxon>Metazoa</taxon>
        <taxon>Ecdysozoa</taxon>
        <taxon>Nematoda</taxon>
        <taxon>Enoplea</taxon>
        <taxon>Dorylaimia</taxon>
        <taxon>Trichinellida</taxon>
        <taxon>Trichuridae</taxon>
        <taxon>Trichuris</taxon>
    </lineage>
</organism>
<dbReference type="EMBL" id="KL363210">
    <property type="protein sequence ID" value="KFD54175.1"/>
    <property type="molecule type" value="Genomic_DNA"/>
</dbReference>
<proteinExistence type="predicted"/>
<gene>
    <name evidence="1" type="ORF">M513_04952</name>
    <name evidence="2" type="ORF">M514_04952</name>
</gene>
<dbReference type="AlphaFoldDB" id="A0A085MAC9"/>
<dbReference type="EMBL" id="KL367483">
    <property type="protein sequence ID" value="KFD71202.1"/>
    <property type="molecule type" value="Genomic_DNA"/>
</dbReference>